<feature type="domain" description="DUF222" evidence="1">
    <location>
        <begin position="30"/>
        <end position="281"/>
    </location>
</feature>
<keyword evidence="3" id="KW-1185">Reference proteome</keyword>
<dbReference type="EMBL" id="JABFYL010000039">
    <property type="protein sequence ID" value="NVN51715.1"/>
    <property type="molecule type" value="Genomic_DNA"/>
</dbReference>
<organism evidence="2 3">
    <name type="scientific">Mycolicibacterium hippocampi</name>
    <dbReference type="NCBI Taxonomy" id="659824"/>
    <lineage>
        <taxon>Bacteria</taxon>
        <taxon>Bacillati</taxon>
        <taxon>Actinomycetota</taxon>
        <taxon>Actinomycetes</taxon>
        <taxon>Mycobacteriales</taxon>
        <taxon>Mycobacteriaceae</taxon>
        <taxon>Mycolicibacterium</taxon>
    </lineage>
</organism>
<gene>
    <name evidence="2" type="ORF">HLY00_1703</name>
</gene>
<comment type="caution">
    <text evidence="2">The sequence shown here is derived from an EMBL/GenBank/DDBJ whole genome shotgun (WGS) entry which is preliminary data.</text>
</comment>
<evidence type="ECO:0000313" key="2">
    <source>
        <dbReference type="EMBL" id="NVN51715.1"/>
    </source>
</evidence>
<protein>
    <submittedName>
        <fullName evidence="2">CONSERVED 13E12 REPEAT FAMILY PROTEIN</fullName>
    </submittedName>
</protein>
<evidence type="ECO:0000259" key="1">
    <source>
        <dbReference type="Pfam" id="PF02720"/>
    </source>
</evidence>
<dbReference type="Proteomes" id="UP000570517">
    <property type="component" value="Unassembled WGS sequence"/>
</dbReference>
<proteinExistence type="predicted"/>
<dbReference type="RefSeq" id="WP_178359992.1">
    <property type="nucleotide sequence ID" value="NZ_JABFYL010000039.1"/>
</dbReference>
<name>A0A850PVS3_9MYCO</name>
<reference evidence="2 3" key="1">
    <citation type="submission" date="2020-05" db="EMBL/GenBank/DDBJ databases">
        <title>Draft genome sequence of Mycobacterium hippocampi DL, isolated from European seabass, Dicentrarchus labrax, reared in fish farms.</title>
        <authorList>
            <person name="Stathopoulou P."/>
            <person name="Asimakis E."/>
            <person name="Tzokas K."/>
            <person name="Batargias C."/>
            <person name="Tsiamis G."/>
        </authorList>
    </citation>
    <scope>NUCLEOTIDE SEQUENCE [LARGE SCALE GENOMIC DNA]</scope>
    <source>
        <strain evidence="2 3">DL</strain>
    </source>
</reference>
<dbReference type="Pfam" id="PF02720">
    <property type="entry name" value="DUF222"/>
    <property type="match status" value="1"/>
</dbReference>
<sequence length="427" mass="45566">MFESLFDVDPGAGEAQLRVQVEQLEHLKSAAAAAQARLTALWAQKRRAAEQAAGVATAKRGKGLASEVALARHEAPVKGNQHLGFANALVREMPHTLAALEAGVLSEWRATLIVRESACLSVEDRRQLDAELCADMSRLVGWGNNRVEAEAKKIALRLDAAAVVARSAKAAKDRCVTIRPAPDTMTWVSVLLPVAQGVAVYAACKRAADTAFDGRSRGQVMADTVYERVTGRPADKPVPVALNLVMADSTLVGDDQESAWLEGYGPIPAGFACRLIGDAVADKDIKATLRRLYRHPTSGQLVAMESRSRIFPKGLAAFIGLRDQRCRTPYCDAPIRHRDHATPVRAGGETSAHNGLGDCAACNYAKDAPGWTVTTSEDNGAHVAQVSTPTGATYQSTAPPLPGPPIRRTLSLLEGRLSIDLITFDAA</sequence>
<dbReference type="InterPro" id="IPR003870">
    <property type="entry name" value="DUF222"/>
</dbReference>
<dbReference type="AlphaFoldDB" id="A0A850PVS3"/>
<accession>A0A850PVS3</accession>
<evidence type="ECO:0000313" key="3">
    <source>
        <dbReference type="Proteomes" id="UP000570517"/>
    </source>
</evidence>